<dbReference type="PROSITE" id="PS00143">
    <property type="entry name" value="INSULINASE"/>
    <property type="match status" value="1"/>
</dbReference>
<protein>
    <submittedName>
        <fullName evidence="12">Insulinase family protein</fullName>
    </submittedName>
</protein>
<sequence length="959" mass="107591">MTRILSNLKQVCTLAVLLGTASIVCTPHADAATPSPVISLPEGTVEGSLPNGLRYIILHNDFPAKRAEFRLVWNIGAVQQDDTEGGCAHFLEHMAFGGSENFPDRGAVAYLESLGMKYGIDINAFTGHDRTIYLFGLPTDSIAAGGYDRPLTIISDWMDRLTINPQRVETEKGIILEELRSSFQDDRFYDLKIGQNRFSARMPLGTPEEVNRVTADVLEKFYRRWYLPQFATIVVVGDVEPAEVEKAIHRQFSSLKRRPDPGLIHYPLTYSPARQIMLDVDTLNNRETAEIIIPHPTVVTRTIDDARRKAIGRVVVDALSFRLADKGMDTDISDTWYLAGSNHLVLKALESRNVSLDSCVAAIASEISGVMSGGFSDNEIRYHADRAARRIGNASHSGYTSAMWCDDFTDYALTGDRYISSAAQSAQLQEAVRTITAAEATATLREWMSHSDTMLMAVSTSPINAPRRTLDALTADWQRGLAAPRTDFKFSEPYRPTADTIPTPEILTRRYPVSPSDIADTIDYASLGIRDLRLANGMRIIIKPTLDDGDVYFAMLAPGGYGTVPAEQLPLYGSTASYIDMGGIAKLPETTGEYMYQNGMALGMALENDWHGFLGSFTADKAGEFFNLVYEKITDPELRYDDFDEIKQSMIEDLDNDDESVLEKMLNPAPDRQLMARMDRLMCNVLPTDRAYAGVDDVKAARLRDMQRLDLDSIAAFYRSLYTRPDSCVVILTGNFDAASLTDAAVAAFSRLKAESSKPITFTELHLPETTVKERFTNENPSQTEFDYLYFGRFEPGLRNSLILKLMSNIMRNHVIAELREKRALVYSPYVMLNYEGLPRGYFYFDINSSSDNAKMPAVEEALRYVIDDLRNNPVDNTELESIKRACIIAKRETLTPYSPSAWRTTLMSLLKNGEALDDFDRYESVIESITPEEIMQSFRRYINPDLYVMLYMSDEQLK</sequence>
<dbReference type="PANTHER" id="PTHR43690">
    <property type="entry name" value="NARDILYSIN"/>
    <property type="match status" value="1"/>
</dbReference>
<dbReference type="Pfam" id="PF05193">
    <property type="entry name" value="Peptidase_M16_C"/>
    <property type="match status" value="2"/>
</dbReference>
<dbReference type="InterPro" id="IPR011249">
    <property type="entry name" value="Metalloenz_LuxS/M16"/>
</dbReference>
<evidence type="ECO:0000256" key="3">
    <source>
        <dbReference type="ARBA" id="ARBA00022670"/>
    </source>
</evidence>
<dbReference type="GO" id="GO:0004222">
    <property type="term" value="F:metalloendopeptidase activity"/>
    <property type="evidence" value="ECO:0007669"/>
    <property type="project" value="InterPro"/>
</dbReference>
<dbReference type="InterPro" id="IPR007863">
    <property type="entry name" value="Peptidase_M16_C"/>
</dbReference>
<evidence type="ECO:0000256" key="1">
    <source>
        <dbReference type="ARBA" id="ARBA00001947"/>
    </source>
</evidence>
<dbReference type="InterPro" id="IPR050626">
    <property type="entry name" value="Peptidase_M16"/>
</dbReference>
<dbReference type="GO" id="GO:0046872">
    <property type="term" value="F:metal ion binding"/>
    <property type="evidence" value="ECO:0007669"/>
    <property type="project" value="UniProtKB-KW"/>
</dbReference>
<accession>A0A2V1IXP0</accession>
<gene>
    <name evidence="12" type="ORF">C5O25_07525</name>
</gene>
<organism evidence="12 13">
    <name type="scientific">Paramuribaculum intestinale</name>
    <dbReference type="NCBI Taxonomy" id="2094151"/>
    <lineage>
        <taxon>Bacteria</taxon>
        <taxon>Pseudomonadati</taxon>
        <taxon>Bacteroidota</taxon>
        <taxon>Bacteroidia</taxon>
        <taxon>Bacteroidales</taxon>
        <taxon>Muribaculaceae</taxon>
        <taxon>Paramuribaculum</taxon>
    </lineage>
</organism>
<comment type="similarity">
    <text evidence="2 8">Belongs to the peptidase M16 family.</text>
</comment>
<dbReference type="Gene3D" id="3.30.830.10">
    <property type="entry name" value="Metalloenzyme, LuxS/M16 peptidase-like"/>
    <property type="match status" value="3"/>
</dbReference>
<evidence type="ECO:0000313" key="12">
    <source>
        <dbReference type="EMBL" id="PWB07391.1"/>
    </source>
</evidence>
<keyword evidence="5" id="KW-0378">Hydrolase</keyword>
<comment type="caution">
    <text evidence="12">The sequence shown here is derived from an EMBL/GenBank/DDBJ whole genome shotgun (WGS) entry which is preliminary data.</text>
</comment>
<keyword evidence="3" id="KW-0645">Protease</keyword>
<evidence type="ECO:0000259" key="11">
    <source>
        <dbReference type="Pfam" id="PF05193"/>
    </source>
</evidence>
<evidence type="ECO:0000256" key="2">
    <source>
        <dbReference type="ARBA" id="ARBA00007261"/>
    </source>
</evidence>
<dbReference type="Proteomes" id="UP000244925">
    <property type="component" value="Unassembled WGS sequence"/>
</dbReference>
<keyword evidence="6" id="KW-0862">Zinc</keyword>
<name>A0A2V1IXP0_9BACT</name>
<evidence type="ECO:0000256" key="8">
    <source>
        <dbReference type="RuleBase" id="RU004447"/>
    </source>
</evidence>
<keyword evidence="13" id="KW-1185">Reference proteome</keyword>
<keyword evidence="4" id="KW-0479">Metal-binding</keyword>
<evidence type="ECO:0000256" key="7">
    <source>
        <dbReference type="ARBA" id="ARBA00023049"/>
    </source>
</evidence>
<dbReference type="InterPro" id="IPR011765">
    <property type="entry name" value="Pept_M16_N"/>
</dbReference>
<dbReference type="AlphaFoldDB" id="A0A2V1IXP0"/>
<evidence type="ECO:0000256" key="4">
    <source>
        <dbReference type="ARBA" id="ARBA00022723"/>
    </source>
</evidence>
<keyword evidence="9" id="KW-0732">Signal</keyword>
<feature type="signal peptide" evidence="9">
    <location>
        <begin position="1"/>
        <end position="31"/>
    </location>
</feature>
<evidence type="ECO:0000256" key="6">
    <source>
        <dbReference type="ARBA" id="ARBA00022833"/>
    </source>
</evidence>
<dbReference type="GO" id="GO:0006508">
    <property type="term" value="P:proteolysis"/>
    <property type="evidence" value="ECO:0007669"/>
    <property type="project" value="UniProtKB-KW"/>
</dbReference>
<feature type="domain" description="Peptidase M16 N-terminal" evidence="10">
    <location>
        <begin position="56"/>
        <end position="180"/>
    </location>
</feature>
<comment type="cofactor">
    <cofactor evidence="1">
        <name>Zn(2+)</name>
        <dbReference type="ChEBI" id="CHEBI:29105"/>
    </cofactor>
</comment>
<dbReference type="EMBL" id="PUBV01000013">
    <property type="protein sequence ID" value="PWB07391.1"/>
    <property type="molecule type" value="Genomic_DNA"/>
</dbReference>
<dbReference type="SUPFAM" id="SSF63411">
    <property type="entry name" value="LuxS/MPP-like metallohydrolase"/>
    <property type="match status" value="3"/>
</dbReference>
<feature type="chain" id="PRO_5015976486" evidence="9">
    <location>
        <begin position="32"/>
        <end position="959"/>
    </location>
</feature>
<dbReference type="PANTHER" id="PTHR43690:SF17">
    <property type="entry name" value="PROTEIN YHJJ"/>
    <property type="match status" value="1"/>
</dbReference>
<dbReference type="InterPro" id="IPR001431">
    <property type="entry name" value="Pept_M16_Zn_BS"/>
</dbReference>
<evidence type="ECO:0000259" key="10">
    <source>
        <dbReference type="Pfam" id="PF00675"/>
    </source>
</evidence>
<keyword evidence="7" id="KW-0482">Metalloprotease</keyword>
<evidence type="ECO:0000313" key="13">
    <source>
        <dbReference type="Proteomes" id="UP000244925"/>
    </source>
</evidence>
<feature type="domain" description="Peptidase M16 C-terminal" evidence="11">
    <location>
        <begin position="213"/>
        <end position="275"/>
    </location>
</feature>
<dbReference type="Pfam" id="PF00675">
    <property type="entry name" value="Peptidase_M16"/>
    <property type="match status" value="1"/>
</dbReference>
<reference evidence="13" key="1">
    <citation type="submission" date="2018-02" db="EMBL/GenBank/DDBJ databases">
        <authorList>
            <person name="Clavel T."/>
            <person name="Strowig T."/>
        </authorList>
    </citation>
    <scope>NUCLEOTIDE SEQUENCE [LARGE SCALE GENOMIC DNA]</scope>
    <source>
        <strain evidence="13">DSM 100764</strain>
    </source>
</reference>
<proteinExistence type="inferred from homology"/>
<feature type="domain" description="Peptidase M16 C-terminal" evidence="11">
    <location>
        <begin position="709"/>
        <end position="886"/>
    </location>
</feature>
<evidence type="ECO:0000256" key="5">
    <source>
        <dbReference type="ARBA" id="ARBA00022801"/>
    </source>
</evidence>
<evidence type="ECO:0000256" key="9">
    <source>
        <dbReference type="SAM" id="SignalP"/>
    </source>
</evidence>